<dbReference type="Pfam" id="PF12654">
    <property type="entry name" value="DUF3786"/>
    <property type="match status" value="1"/>
</dbReference>
<dbReference type="AlphaFoldDB" id="A0A401FXN3"/>
<protein>
    <submittedName>
        <fullName evidence="2">DUF3786 domain-containing protein</fullName>
    </submittedName>
</protein>
<sequence length="215" mass="23891">MVEKAPIFDQIYKDYLSQIATVDFKSVAPRLLAETEGDKIRIPLFGTDHTVSAKGIADPSGSQPSHSVSVILAKYLLLCPQAHPAVREWVSYKDFKDAAPFVGGFVSNVDRFIAENFSGRPVDLETACRCLAGRPPESDIGLSYDLAMRFEALPRIPLLLLFNDADEDFPAQCKVLFERRAEKYLDMECLAMVGILLANYLKKALDENRGMTQAV</sequence>
<reference evidence="3" key="1">
    <citation type="submission" date="2017-11" db="EMBL/GenBank/DDBJ databases">
        <authorList>
            <person name="Watanabe M."/>
            <person name="Kojima H."/>
        </authorList>
    </citation>
    <scope>NUCLEOTIDE SEQUENCE [LARGE SCALE GENOMIC DNA]</scope>
    <source>
        <strain evidence="3">Tokyo 01</strain>
    </source>
</reference>
<gene>
    <name evidence="2" type="ORF">DENIS_2699</name>
</gene>
<dbReference type="InterPro" id="IPR024264">
    <property type="entry name" value="DUF3786"/>
</dbReference>
<dbReference type="OrthoDB" id="5418701at2"/>
<proteinExistence type="predicted"/>
<name>A0A401FXN3_9BACT</name>
<dbReference type="Proteomes" id="UP000288096">
    <property type="component" value="Unassembled WGS sequence"/>
</dbReference>
<evidence type="ECO:0000259" key="1">
    <source>
        <dbReference type="Pfam" id="PF12654"/>
    </source>
</evidence>
<accession>A0A401FXN3</accession>
<reference evidence="3" key="2">
    <citation type="submission" date="2019-01" db="EMBL/GenBank/DDBJ databases">
        <title>Genome sequence of Desulfonema ishimotonii strain Tokyo 01.</title>
        <authorList>
            <person name="Fukui M."/>
        </authorList>
    </citation>
    <scope>NUCLEOTIDE SEQUENCE [LARGE SCALE GENOMIC DNA]</scope>
    <source>
        <strain evidence="3">Tokyo 01</strain>
    </source>
</reference>
<dbReference type="EMBL" id="BEXT01000001">
    <property type="protein sequence ID" value="GBC61737.1"/>
    <property type="molecule type" value="Genomic_DNA"/>
</dbReference>
<evidence type="ECO:0000313" key="3">
    <source>
        <dbReference type="Proteomes" id="UP000288096"/>
    </source>
</evidence>
<comment type="caution">
    <text evidence="2">The sequence shown here is derived from an EMBL/GenBank/DDBJ whole genome shotgun (WGS) entry which is preliminary data.</text>
</comment>
<keyword evidence="3" id="KW-1185">Reference proteome</keyword>
<feature type="domain" description="DUF3786" evidence="1">
    <location>
        <begin position="23"/>
        <end position="199"/>
    </location>
</feature>
<evidence type="ECO:0000313" key="2">
    <source>
        <dbReference type="EMBL" id="GBC61737.1"/>
    </source>
</evidence>
<dbReference type="RefSeq" id="WP_124328988.1">
    <property type="nucleotide sequence ID" value="NZ_BEXT01000001.1"/>
</dbReference>
<organism evidence="2 3">
    <name type="scientific">Desulfonema ishimotonii</name>
    <dbReference type="NCBI Taxonomy" id="45657"/>
    <lineage>
        <taxon>Bacteria</taxon>
        <taxon>Pseudomonadati</taxon>
        <taxon>Thermodesulfobacteriota</taxon>
        <taxon>Desulfobacteria</taxon>
        <taxon>Desulfobacterales</taxon>
        <taxon>Desulfococcaceae</taxon>
        <taxon>Desulfonema</taxon>
    </lineage>
</organism>